<dbReference type="Gene3D" id="1.25.40.10">
    <property type="entry name" value="Tetratricopeptide repeat domain"/>
    <property type="match status" value="1"/>
</dbReference>
<dbReference type="Pfam" id="PF05002">
    <property type="entry name" value="SGS"/>
    <property type="match status" value="1"/>
</dbReference>
<dbReference type="InterPro" id="IPR008978">
    <property type="entry name" value="HSP20-like_chaperone"/>
</dbReference>
<feature type="region of interest" description="Disordered" evidence="2">
    <location>
        <begin position="351"/>
        <end position="388"/>
    </location>
</feature>
<dbReference type="PROSITE" id="PS51048">
    <property type="entry name" value="SGS"/>
    <property type="match status" value="1"/>
</dbReference>
<evidence type="ECO:0000313" key="5">
    <source>
        <dbReference type="EMBL" id="CAD8723667.1"/>
    </source>
</evidence>
<comment type="similarity">
    <text evidence="1">Belongs to the SGT1 family.</text>
</comment>
<feature type="domain" description="SGS" evidence="3">
    <location>
        <begin position="293"/>
        <end position="388"/>
    </location>
</feature>
<reference evidence="5" key="1">
    <citation type="submission" date="2021-01" db="EMBL/GenBank/DDBJ databases">
        <authorList>
            <person name="Corre E."/>
            <person name="Pelletier E."/>
            <person name="Niang G."/>
            <person name="Scheremetjew M."/>
            <person name="Finn R."/>
            <person name="Kale V."/>
            <person name="Holt S."/>
            <person name="Cochrane G."/>
            <person name="Meng A."/>
            <person name="Brown T."/>
            <person name="Cohen L."/>
        </authorList>
    </citation>
    <scope>NUCLEOTIDE SEQUENCE</scope>
    <source>
        <strain evidence="5">SL-175</strain>
    </source>
</reference>
<evidence type="ECO:0000259" key="4">
    <source>
        <dbReference type="PROSITE" id="PS51203"/>
    </source>
</evidence>
<sequence>MASQAEPDPALLSEAMEALVDEDFAAALQLFTSLVASAPRYVASWVHRSAVHLKLGQPLDALADANEAIALDACNSKAHLRRGMACFELEEYRTARAAFVTGAGLDATSKQFSAWIGKCDVKIVEEGGTVPAAAAPALAPTAAAAPTLVPAAAPAAPSAAVSAAAAAVPDPVVPDPPRYKHQWYQSPSHVTLEVMAKKVDPANADIAIFADRVTVTVTHPDDPTDPAPYVLDIELFGGVVVEDSTGSVLGTKLEIRLKKVESIQWSDITAAARKAAVVTQPLNLSDPEMQRPAYPSSKAAQMKKPTDWDKLEADLTAEDESDKLEGDAALNKLFKDIYGKADEATRRAMNKSFQESGGTVLSTNWGEIGAKKTEVQPPGGMEAKTYEM</sequence>
<dbReference type="InterPro" id="IPR007699">
    <property type="entry name" value="SGS_dom"/>
</dbReference>
<dbReference type="GO" id="GO:0051087">
    <property type="term" value="F:protein-folding chaperone binding"/>
    <property type="evidence" value="ECO:0007669"/>
    <property type="project" value="InterPro"/>
</dbReference>
<dbReference type="InterPro" id="IPR011990">
    <property type="entry name" value="TPR-like_helical_dom_sf"/>
</dbReference>
<feature type="region of interest" description="Disordered" evidence="2">
    <location>
        <begin position="285"/>
        <end position="306"/>
    </location>
</feature>
<gene>
    <name evidence="5" type="ORF">MANT1106_LOCUS22883</name>
</gene>
<dbReference type="InterPro" id="IPR044563">
    <property type="entry name" value="Sgt1-like"/>
</dbReference>
<dbReference type="AlphaFoldDB" id="A0A7S0T2S0"/>
<dbReference type="SUPFAM" id="SSF48452">
    <property type="entry name" value="TPR-like"/>
    <property type="match status" value="1"/>
</dbReference>
<evidence type="ECO:0000256" key="1">
    <source>
        <dbReference type="ARBA" id="ARBA00008509"/>
    </source>
</evidence>
<dbReference type="PANTHER" id="PTHR45862">
    <property type="entry name" value="PROTEIN SGT1 HOMOLOG"/>
    <property type="match status" value="1"/>
</dbReference>
<feature type="domain" description="CS" evidence="4">
    <location>
        <begin position="176"/>
        <end position="269"/>
    </location>
</feature>
<dbReference type="InterPro" id="IPR007052">
    <property type="entry name" value="CS_dom"/>
</dbReference>
<dbReference type="Pfam" id="PF04969">
    <property type="entry name" value="CS"/>
    <property type="match status" value="1"/>
</dbReference>
<dbReference type="Gene3D" id="2.60.40.790">
    <property type="match status" value="1"/>
</dbReference>
<proteinExistence type="inferred from homology"/>
<feature type="compositionally biased region" description="Polar residues" evidence="2">
    <location>
        <begin position="351"/>
        <end position="365"/>
    </location>
</feature>
<dbReference type="PROSITE" id="PS51203">
    <property type="entry name" value="CS"/>
    <property type="match status" value="1"/>
</dbReference>
<dbReference type="CDD" id="cd06466">
    <property type="entry name" value="p23_CS_SGT1_like"/>
    <property type="match status" value="1"/>
</dbReference>
<protein>
    <submittedName>
        <fullName evidence="5">Uncharacterized protein</fullName>
    </submittedName>
</protein>
<evidence type="ECO:0000259" key="3">
    <source>
        <dbReference type="PROSITE" id="PS51048"/>
    </source>
</evidence>
<name>A0A7S0T2S0_9CHLO</name>
<organism evidence="5">
    <name type="scientific">Mantoniella antarctica</name>
    <dbReference type="NCBI Taxonomy" id="81844"/>
    <lineage>
        <taxon>Eukaryota</taxon>
        <taxon>Viridiplantae</taxon>
        <taxon>Chlorophyta</taxon>
        <taxon>Mamiellophyceae</taxon>
        <taxon>Mamiellales</taxon>
        <taxon>Mamiellaceae</taxon>
        <taxon>Mantoniella</taxon>
    </lineage>
</organism>
<accession>A0A7S0T2S0</accession>
<dbReference type="SUPFAM" id="SSF49764">
    <property type="entry name" value="HSP20-like chaperones"/>
    <property type="match status" value="1"/>
</dbReference>
<evidence type="ECO:0000256" key="2">
    <source>
        <dbReference type="SAM" id="MobiDB-lite"/>
    </source>
</evidence>
<dbReference type="EMBL" id="HBFC01038555">
    <property type="protein sequence ID" value="CAD8723667.1"/>
    <property type="molecule type" value="Transcribed_RNA"/>
</dbReference>